<dbReference type="Proteomes" id="UP000789920">
    <property type="component" value="Unassembled WGS sequence"/>
</dbReference>
<sequence length="41" mass="3620">GGGFKGSSFGGGFGYSSFGSGIGGLGGCFSSSGGSSFGGSI</sequence>
<protein>
    <submittedName>
        <fullName evidence="1">5273_t:CDS:1</fullName>
    </submittedName>
</protein>
<name>A0ACA9SH61_9GLOM</name>
<proteinExistence type="predicted"/>
<reference evidence="1" key="1">
    <citation type="submission" date="2021-06" db="EMBL/GenBank/DDBJ databases">
        <authorList>
            <person name="Kallberg Y."/>
            <person name="Tangrot J."/>
            <person name="Rosling A."/>
        </authorList>
    </citation>
    <scope>NUCLEOTIDE SEQUENCE</scope>
    <source>
        <strain evidence="1">MA461A</strain>
    </source>
</reference>
<evidence type="ECO:0000313" key="2">
    <source>
        <dbReference type="Proteomes" id="UP000789920"/>
    </source>
</evidence>
<dbReference type="EMBL" id="CAJVQC010124505">
    <property type="protein sequence ID" value="CAG8839711.1"/>
    <property type="molecule type" value="Genomic_DNA"/>
</dbReference>
<evidence type="ECO:0000313" key="1">
    <source>
        <dbReference type="EMBL" id="CAG8839711.1"/>
    </source>
</evidence>
<organism evidence="1 2">
    <name type="scientific">Racocetra persica</name>
    <dbReference type="NCBI Taxonomy" id="160502"/>
    <lineage>
        <taxon>Eukaryota</taxon>
        <taxon>Fungi</taxon>
        <taxon>Fungi incertae sedis</taxon>
        <taxon>Mucoromycota</taxon>
        <taxon>Glomeromycotina</taxon>
        <taxon>Glomeromycetes</taxon>
        <taxon>Diversisporales</taxon>
        <taxon>Gigasporaceae</taxon>
        <taxon>Racocetra</taxon>
    </lineage>
</organism>
<feature type="non-terminal residue" evidence="1">
    <location>
        <position position="1"/>
    </location>
</feature>
<keyword evidence="2" id="KW-1185">Reference proteome</keyword>
<gene>
    <name evidence="1" type="ORF">RPERSI_LOCUS31159</name>
</gene>
<comment type="caution">
    <text evidence="1">The sequence shown here is derived from an EMBL/GenBank/DDBJ whole genome shotgun (WGS) entry which is preliminary data.</text>
</comment>
<accession>A0ACA9SH61</accession>
<feature type="non-terminal residue" evidence="1">
    <location>
        <position position="41"/>
    </location>
</feature>